<dbReference type="InterPro" id="IPR019563">
    <property type="entry name" value="GH97_catalytic"/>
</dbReference>
<evidence type="ECO:0000256" key="3">
    <source>
        <dbReference type="ARBA" id="ARBA00022801"/>
    </source>
</evidence>
<dbReference type="InterPro" id="IPR013780">
    <property type="entry name" value="Glyco_hydro_b"/>
</dbReference>
<evidence type="ECO:0000256" key="1">
    <source>
        <dbReference type="ARBA" id="ARBA00001913"/>
    </source>
</evidence>
<dbReference type="InterPro" id="IPR029486">
    <property type="entry name" value="GH97_N"/>
</dbReference>
<feature type="domain" description="Glycosyl-hydrolase 97 catalytic" evidence="7">
    <location>
        <begin position="305"/>
        <end position="440"/>
    </location>
</feature>
<dbReference type="InterPro" id="IPR017853">
    <property type="entry name" value="GH"/>
</dbReference>
<dbReference type="EC" id="3.2.1.20" evidence="10"/>
<evidence type="ECO:0000256" key="5">
    <source>
        <dbReference type="ARBA" id="ARBA00023295"/>
    </source>
</evidence>
<gene>
    <name evidence="10" type="ORF">QE417_002785</name>
</gene>
<dbReference type="Gene3D" id="2.70.98.10">
    <property type="match status" value="1"/>
</dbReference>
<dbReference type="InterPro" id="IPR052720">
    <property type="entry name" value="Glycosyl_hydrolase_97"/>
</dbReference>
<evidence type="ECO:0000259" key="8">
    <source>
        <dbReference type="Pfam" id="PF14508"/>
    </source>
</evidence>
<evidence type="ECO:0000313" key="11">
    <source>
        <dbReference type="Proteomes" id="UP001258315"/>
    </source>
</evidence>
<dbReference type="Gene3D" id="2.60.40.1180">
    <property type="entry name" value="Golgi alpha-mannosidase II"/>
    <property type="match status" value="1"/>
</dbReference>
<feature type="domain" description="Glycosyl-hydrolase 97 C-terminal oligomerisation" evidence="9">
    <location>
        <begin position="531"/>
        <end position="622"/>
    </location>
</feature>
<dbReference type="Pfam" id="PF10566">
    <property type="entry name" value="Glyco_hydro_97"/>
    <property type="match status" value="1"/>
</dbReference>
<protein>
    <submittedName>
        <fullName evidence="10">Alpha-glucosidase</fullName>
        <ecNumber evidence="10">3.2.1.20</ecNumber>
    </submittedName>
</protein>
<reference evidence="11" key="1">
    <citation type="submission" date="2023-07" db="EMBL/GenBank/DDBJ databases">
        <title>Functional and genomic diversity of the sorghum phyllosphere microbiome.</title>
        <authorList>
            <person name="Shade A."/>
        </authorList>
    </citation>
    <scope>NUCLEOTIDE SEQUENCE [LARGE SCALE GENOMIC DNA]</scope>
    <source>
        <strain evidence="11">SORGH_AS_0422</strain>
    </source>
</reference>
<dbReference type="Pfam" id="PF14508">
    <property type="entry name" value="GH97_N"/>
    <property type="match status" value="1"/>
</dbReference>
<dbReference type="GO" id="GO:0004558">
    <property type="term" value="F:alpha-1,4-glucosidase activity"/>
    <property type="evidence" value="ECO:0007669"/>
    <property type="project" value="UniProtKB-EC"/>
</dbReference>
<evidence type="ECO:0000256" key="4">
    <source>
        <dbReference type="ARBA" id="ARBA00022837"/>
    </source>
</evidence>
<accession>A0ABU3GVA9</accession>
<comment type="cofactor">
    <cofactor evidence="1">
        <name>Ca(2+)</name>
        <dbReference type="ChEBI" id="CHEBI:29108"/>
    </cofactor>
</comment>
<keyword evidence="11" id="KW-1185">Reference proteome</keyword>
<proteinExistence type="predicted"/>
<dbReference type="Gene3D" id="3.20.20.70">
    <property type="entry name" value="Aldolase class I"/>
    <property type="match status" value="1"/>
</dbReference>
<keyword evidence="4" id="KW-0106">Calcium</keyword>
<dbReference type="Proteomes" id="UP001258315">
    <property type="component" value="Unassembled WGS sequence"/>
</dbReference>
<evidence type="ECO:0000259" key="9">
    <source>
        <dbReference type="Pfam" id="PF14509"/>
    </source>
</evidence>
<dbReference type="SUPFAM" id="SSF51445">
    <property type="entry name" value="(Trans)glycosidases"/>
    <property type="match status" value="1"/>
</dbReference>
<evidence type="ECO:0000313" key="10">
    <source>
        <dbReference type="EMBL" id="MDT3403713.1"/>
    </source>
</evidence>
<sequence length="622" mass="69721">MNFCKAISTALLLIATGATFAQNQILTVTSPDKRIALTISAADKKLSYTVKADNFPIINKSPLGLVADGTDLGNNTRITGQPQRSSVNESYAVIGNHTKAINRANEAYIPYTAAGKPMALFVRVYNDGVAVRYTIAPGIKHIDAERTTWTLPNNVKKIAWADFHQSYEGLNYVTPLAEVPEGKVVMPPLTFQSGKYYVSLTEADCESFADMALTRSGNAFTVAYPFAAKGWNVIQPSKSIYLNGTYKGKLVSPWRTTLIARSLTELVNSDLITNLCPPPAKGSDFSWVKPGRSLWQWWSVGAPKFEDQKNWYDAAAKLTWEYYLVDDGWRNWKQEGKDQWQLLKEVIDYGNTVGVKSLVWVDSKEFRKAPERRAYLQKVKEAGAVGIKIDFIPDADADIMQWYAETQQDCAQLKLLLNFHGSVKTTGLNRTYPNDITREAIRGNEYHMTKYKRVMPPQHDITVPFTRYLSGPADFTSVILDPKELATAKFTWPHEFAQAIVYTSPIIHFADKYQLYLENPMVDLFKQVPTTWDETRVLSCSSMGDVVAFARRKGTSWWIGVMNGADEREVKIPLNFLSAPTKATLVYDGETNTSVDKREQTVSPKDVLTIKLRSSGGFVAKL</sequence>
<organism evidence="10 11">
    <name type="scientific">Mucilaginibacter terrae</name>
    <dbReference type="NCBI Taxonomy" id="1955052"/>
    <lineage>
        <taxon>Bacteria</taxon>
        <taxon>Pseudomonadati</taxon>
        <taxon>Bacteroidota</taxon>
        <taxon>Sphingobacteriia</taxon>
        <taxon>Sphingobacteriales</taxon>
        <taxon>Sphingobacteriaceae</taxon>
        <taxon>Mucilaginibacter</taxon>
    </lineage>
</organism>
<keyword evidence="6" id="KW-0732">Signal</keyword>
<evidence type="ECO:0000256" key="6">
    <source>
        <dbReference type="SAM" id="SignalP"/>
    </source>
</evidence>
<keyword evidence="3 10" id="KW-0378">Hydrolase</keyword>
<name>A0ABU3GVA9_9SPHI</name>
<feature type="domain" description="Glycosyl-hydrolase 97 N-terminal" evidence="8">
    <location>
        <begin position="28"/>
        <end position="278"/>
    </location>
</feature>
<dbReference type="PANTHER" id="PTHR35803:SF2">
    <property type="entry name" value="RETAINING ALPHA-GALACTOSIDASE"/>
    <property type="match status" value="1"/>
</dbReference>
<dbReference type="InterPro" id="IPR013785">
    <property type="entry name" value="Aldolase_TIM"/>
</dbReference>
<dbReference type="RefSeq" id="WP_311950963.1">
    <property type="nucleotide sequence ID" value="NZ_JAVLVU010000001.1"/>
</dbReference>
<comment type="caution">
    <text evidence="10">The sequence shown here is derived from an EMBL/GenBank/DDBJ whole genome shotgun (WGS) entry which is preliminary data.</text>
</comment>
<dbReference type="EMBL" id="JAVLVU010000001">
    <property type="protein sequence ID" value="MDT3403713.1"/>
    <property type="molecule type" value="Genomic_DNA"/>
</dbReference>
<dbReference type="PANTHER" id="PTHR35803">
    <property type="entry name" value="GLUCAN 1,4-ALPHA-GLUCOSIDASE SUSB-RELATED"/>
    <property type="match status" value="1"/>
</dbReference>
<dbReference type="InterPro" id="IPR014718">
    <property type="entry name" value="GH-type_carb-bd"/>
</dbReference>
<dbReference type="InterPro" id="IPR029483">
    <property type="entry name" value="GH97_C"/>
</dbReference>
<evidence type="ECO:0000256" key="2">
    <source>
        <dbReference type="ARBA" id="ARBA00011245"/>
    </source>
</evidence>
<feature type="chain" id="PRO_5046118125" evidence="6">
    <location>
        <begin position="22"/>
        <end position="622"/>
    </location>
</feature>
<feature type="signal peptide" evidence="6">
    <location>
        <begin position="1"/>
        <end position="21"/>
    </location>
</feature>
<evidence type="ECO:0000259" key="7">
    <source>
        <dbReference type="Pfam" id="PF10566"/>
    </source>
</evidence>
<dbReference type="Pfam" id="PF14509">
    <property type="entry name" value="GH97_C"/>
    <property type="match status" value="1"/>
</dbReference>
<keyword evidence="5 10" id="KW-0326">Glycosidase</keyword>
<comment type="subunit">
    <text evidence="2">Monomer.</text>
</comment>